<dbReference type="SUPFAM" id="SSF53756">
    <property type="entry name" value="UDP-Glycosyltransferase/glycogen phosphorylase"/>
    <property type="match status" value="1"/>
</dbReference>
<comment type="caution">
    <text evidence="1">The sequence shown here is derived from an EMBL/GenBank/DDBJ whole genome shotgun (WGS) entry which is preliminary data.</text>
</comment>
<dbReference type="Proteomes" id="UP001196068">
    <property type="component" value="Unassembled WGS sequence"/>
</dbReference>
<sequence length="397" mass="40257">MSAPEILLAAPPPAALDDPARFGAAPAATSLAALLPVLAQDMRIRLLVASPESMAWPVPPGIDVVGPDAFAASAALRALPRVFELGDHPAHRFVLDLARGGGGLLVLNDLSLHGLVEAETLGAGDGAAYAAACTAEAGPAGTAIARARLRGLDVVLRRSVLPMTAALLSRARGAVVHGAAAAARLRVRPGLDVQVGCRAVDPSGSAPSQVSRIAARSALGLPGNAAVLLVAAGSADPMGAISVLRALRQRHPNACLVSDGPCPALARQAEMRGCDDVVRAGAETIRHGLPAADVVLDLDPFSTGAASALIDASLAAGLPVVGYRHGPAAMLSRPLALCVPYAENAAAQLAAAASELLGMATRGGFIASEARSYLRQNRSPERAALAYLRGVHAMRLH</sequence>
<dbReference type="AlphaFoldDB" id="A0AAF1JZ06"/>
<evidence type="ECO:0008006" key="3">
    <source>
        <dbReference type="Google" id="ProtNLM"/>
    </source>
</evidence>
<proteinExistence type="predicted"/>
<organism evidence="1 2">
    <name type="scientific">Plastoroseomonas arctica</name>
    <dbReference type="NCBI Taxonomy" id="1509237"/>
    <lineage>
        <taxon>Bacteria</taxon>
        <taxon>Pseudomonadati</taxon>
        <taxon>Pseudomonadota</taxon>
        <taxon>Alphaproteobacteria</taxon>
        <taxon>Acetobacterales</taxon>
        <taxon>Acetobacteraceae</taxon>
        <taxon>Plastoroseomonas</taxon>
    </lineage>
</organism>
<name>A0AAF1JZ06_9PROT</name>
<reference evidence="1" key="2">
    <citation type="journal article" date="2021" name="Syst. Appl. Microbiol.">
        <title>Roseomonas hellenica sp. nov., isolated from roots of wild-growing Alkanna tinctoria.</title>
        <authorList>
            <person name="Rat A."/>
            <person name="Naranjo H.D."/>
            <person name="Lebbe L."/>
            <person name="Cnockaert M."/>
            <person name="Krigas N."/>
            <person name="Grigoriadou K."/>
            <person name="Maloupa E."/>
            <person name="Willems A."/>
        </authorList>
    </citation>
    <scope>NUCLEOTIDE SEQUENCE</scope>
    <source>
        <strain evidence="1">LMG 28251</strain>
    </source>
</reference>
<evidence type="ECO:0000313" key="1">
    <source>
        <dbReference type="EMBL" id="MBR0657467.1"/>
    </source>
</evidence>
<gene>
    <name evidence="1" type="ORF">GXW79_20500</name>
</gene>
<dbReference type="Gene3D" id="3.40.50.2000">
    <property type="entry name" value="Glycogen Phosphorylase B"/>
    <property type="match status" value="1"/>
</dbReference>
<dbReference type="EMBL" id="JAAEDH010000036">
    <property type="protein sequence ID" value="MBR0657467.1"/>
    <property type="molecule type" value="Genomic_DNA"/>
</dbReference>
<reference evidence="1" key="1">
    <citation type="submission" date="2020-01" db="EMBL/GenBank/DDBJ databases">
        <authorList>
            <person name="Rat A."/>
        </authorList>
    </citation>
    <scope>NUCLEOTIDE SEQUENCE</scope>
    <source>
        <strain evidence="1">LMG 28251</strain>
    </source>
</reference>
<dbReference type="RefSeq" id="WP_211876328.1">
    <property type="nucleotide sequence ID" value="NZ_JAAEDH010000036.1"/>
</dbReference>
<accession>A0AAF1JZ06</accession>
<protein>
    <recommendedName>
        <fullName evidence="3">Glycosyltransferase</fullName>
    </recommendedName>
</protein>
<keyword evidence="2" id="KW-1185">Reference proteome</keyword>
<evidence type="ECO:0000313" key="2">
    <source>
        <dbReference type="Proteomes" id="UP001196068"/>
    </source>
</evidence>